<dbReference type="PANTHER" id="PTHR43150">
    <property type="entry name" value="HYPERKINETIC, ISOFORM M"/>
    <property type="match status" value="1"/>
</dbReference>
<organism evidence="5 6">
    <name type="scientific">Pararhizobium capsulatum DSM 1112</name>
    <dbReference type="NCBI Taxonomy" id="1121113"/>
    <lineage>
        <taxon>Bacteria</taxon>
        <taxon>Pseudomonadati</taxon>
        <taxon>Pseudomonadota</taxon>
        <taxon>Alphaproteobacteria</taxon>
        <taxon>Hyphomicrobiales</taxon>
        <taxon>Rhizobiaceae</taxon>
        <taxon>Rhizobium/Agrobacterium group</taxon>
        <taxon>Pararhizobium</taxon>
    </lineage>
</organism>
<protein>
    <recommendedName>
        <fullName evidence="4">NADP-dependent oxidoreductase domain-containing protein</fullName>
    </recommendedName>
</protein>
<evidence type="ECO:0000313" key="5">
    <source>
        <dbReference type="EMBL" id="MDQ0322019.1"/>
    </source>
</evidence>
<evidence type="ECO:0000259" key="4">
    <source>
        <dbReference type="Pfam" id="PF00248"/>
    </source>
</evidence>
<dbReference type="InterPro" id="IPR005399">
    <property type="entry name" value="K_chnl_volt-dep_bsu_KCNAB-rel"/>
</dbReference>
<gene>
    <name evidence="5" type="ORF">QO002_004225</name>
</gene>
<keyword evidence="6" id="KW-1185">Reference proteome</keyword>
<dbReference type="Gene3D" id="3.20.20.100">
    <property type="entry name" value="NADP-dependent oxidoreductase domain"/>
    <property type="match status" value="1"/>
</dbReference>
<comment type="caution">
    <text evidence="5">The sequence shown here is derived from an EMBL/GenBank/DDBJ whole genome shotgun (WGS) entry which is preliminary data.</text>
</comment>
<evidence type="ECO:0000256" key="2">
    <source>
        <dbReference type="ARBA" id="ARBA00022857"/>
    </source>
</evidence>
<comment type="similarity">
    <text evidence="1">Belongs to the shaker potassium channel beta subunit family.</text>
</comment>
<feature type="domain" description="NADP-dependent oxidoreductase" evidence="4">
    <location>
        <begin position="1"/>
        <end position="77"/>
    </location>
</feature>
<keyword evidence="3" id="KW-0560">Oxidoreductase</keyword>
<dbReference type="PANTHER" id="PTHR43150:SF2">
    <property type="entry name" value="HYPERKINETIC, ISOFORM M"/>
    <property type="match status" value="1"/>
</dbReference>
<evidence type="ECO:0000313" key="6">
    <source>
        <dbReference type="Proteomes" id="UP001230207"/>
    </source>
</evidence>
<evidence type="ECO:0000256" key="1">
    <source>
        <dbReference type="ARBA" id="ARBA00006515"/>
    </source>
</evidence>
<evidence type="ECO:0000256" key="3">
    <source>
        <dbReference type="ARBA" id="ARBA00023002"/>
    </source>
</evidence>
<dbReference type="InterPro" id="IPR036812">
    <property type="entry name" value="NAD(P)_OxRdtase_dom_sf"/>
</dbReference>
<proteinExistence type="inferred from homology"/>
<dbReference type="Proteomes" id="UP001230207">
    <property type="component" value="Unassembled WGS sequence"/>
</dbReference>
<reference evidence="5 6" key="1">
    <citation type="submission" date="2023-07" db="EMBL/GenBank/DDBJ databases">
        <title>Genomic Encyclopedia of Type Strains, Phase IV (KMG-IV): sequencing the most valuable type-strain genomes for metagenomic binning, comparative biology and taxonomic classification.</title>
        <authorList>
            <person name="Goeker M."/>
        </authorList>
    </citation>
    <scope>NUCLEOTIDE SEQUENCE [LARGE SCALE GENOMIC DNA]</scope>
    <source>
        <strain evidence="5 6">DSM 1112</strain>
    </source>
</reference>
<dbReference type="Pfam" id="PF00248">
    <property type="entry name" value="Aldo_ket_red"/>
    <property type="match status" value="1"/>
</dbReference>
<sequence>MAHAYDNGINFFDNAEGYESGNSEIVMGQALKTLGWSRDSFVVSSKVFWGGEKPTQRGLSREHVTEAAHAALKRLRLRARANWKATSLRWITKVNSHQKFWQASMRSLETSRRCRNGFELGRSALVWAFLPSMAWMQDPSSNSRYPWSTTPPASIPSAMTVARAKAQPVMPTTGALLLTPWPTSV</sequence>
<dbReference type="EMBL" id="JAUSVF010000002">
    <property type="protein sequence ID" value="MDQ0322019.1"/>
    <property type="molecule type" value="Genomic_DNA"/>
</dbReference>
<keyword evidence="2" id="KW-0521">NADP</keyword>
<accession>A0ABU0BUT9</accession>
<dbReference type="InterPro" id="IPR023210">
    <property type="entry name" value="NADP_OxRdtase_dom"/>
</dbReference>
<dbReference type="SUPFAM" id="SSF51430">
    <property type="entry name" value="NAD(P)-linked oxidoreductase"/>
    <property type="match status" value="1"/>
</dbReference>
<name>A0ABU0BUT9_9HYPH</name>